<evidence type="ECO:0000259" key="1">
    <source>
        <dbReference type="Pfam" id="PF00656"/>
    </source>
</evidence>
<dbReference type="EMBL" id="ML769497">
    <property type="protein sequence ID" value="KAE9397465.1"/>
    <property type="molecule type" value="Genomic_DNA"/>
</dbReference>
<dbReference type="Gene3D" id="3.40.50.1460">
    <property type="match status" value="1"/>
</dbReference>
<evidence type="ECO:0000313" key="2">
    <source>
        <dbReference type="EMBL" id="KAE9397465.1"/>
    </source>
</evidence>
<gene>
    <name evidence="2" type="ORF">BT96DRAFT_995803</name>
</gene>
<proteinExistence type="predicted"/>
<dbReference type="OrthoDB" id="3223806at2759"/>
<evidence type="ECO:0000313" key="3">
    <source>
        <dbReference type="Proteomes" id="UP000799118"/>
    </source>
</evidence>
<name>A0A6A4HKS3_9AGAR</name>
<organism evidence="2 3">
    <name type="scientific">Gymnopus androsaceus JB14</name>
    <dbReference type="NCBI Taxonomy" id="1447944"/>
    <lineage>
        <taxon>Eukaryota</taxon>
        <taxon>Fungi</taxon>
        <taxon>Dikarya</taxon>
        <taxon>Basidiomycota</taxon>
        <taxon>Agaricomycotina</taxon>
        <taxon>Agaricomycetes</taxon>
        <taxon>Agaricomycetidae</taxon>
        <taxon>Agaricales</taxon>
        <taxon>Marasmiineae</taxon>
        <taxon>Omphalotaceae</taxon>
        <taxon>Gymnopus</taxon>
    </lineage>
</organism>
<dbReference type="GO" id="GO:0004197">
    <property type="term" value="F:cysteine-type endopeptidase activity"/>
    <property type="evidence" value="ECO:0007669"/>
    <property type="project" value="InterPro"/>
</dbReference>
<sequence>MDSDEASSLSFSQSEMKDSSPSTFWRWVVGYLTLGDGFLPESSIFALIIGIDEYADVAIPNLEGAVNDANDVQDFLTSFLHPTSTIISKEDPILIFFAGHGAQAKTPSGWPGNTEQKLQMLVPHDFVSIGSDDIQRGQGVLSVRLSHLLAHLASKKSDNIVRATRKFKPDTEFTARGYDLPESYTIPQGLFNGIPKDILDEYSKLRVGTVAKGFEKSGLRSHILLAACMRDQHARESQRRGMFTSKLIALLKEAGVDKLTYREAITMLPEMTSQNPQCEGFHSDRILFDANVFSQRSGLYPIHATSPGQYEVDAGEAHGVSADAEFTVYSTRDMSFCLGTVIAFKLSPSKTACKPPSGKQPFELCKPGYALHHQVPSIRILIDEGLEKNVEDMKLGGIQIHFVKSHEENPHLAVHLRDGHVLFQVMNQVCRAANFYWHFDHDSGFKAFKEKITIECVQLEGTEKYTDLLDEVLVPVRGCIDLNRNDQIVINMDENEDTKYGFIVTNTTNVPLYASMFYFDMSDLSIVPYYQPATARNGQAELSLPGQSTLTVGYGSTGTTPIRFYLREGQDVDVGFLKIYLSTEYINFSHIIQKSPFNIVPGDSRAMKQDSRPSVWGTKTVRIIQKKEGSIYGLRTQI</sequence>
<reference evidence="2" key="1">
    <citation type="journal article" date="2019" name="Environ. Microbiol.">
        <title>Fungal ecological strategies reflected in gene transcription - a case study of two litter decomposers.</title>
        <authorList>
            <person name="Barbi F."/>
            <person name="Kohler A."/>
            <person name="Barry K."/>
            <person name="Baskaran P."/>
            <person name="Daum C."/>
            <person name="Fauchery L."/>
            <person name="Ihrmark K."/>
            <person name="Kuo A."/>
            <person name="LaButti K."/>
            <person name="Lipzen A."/>
            <person name="Morin E."/>
            <person name="Grigoriev I.V."/>
            <person name="Henrissat B."/>
            <person name="Lindahl B."/>
            <person name="Martin F."/>
        </authorList>
    </citation>
    <scope>NUCLEOTIDE SEQUENCE</scope>
    <source>
        <strain evidence="2">JB14</strain>
    </source>
</reference>
<dbReference type="GO" id="GO:0006508">
    <property type="term" value="P:proteolysis"/>
    <property type="evidence" value="ECO:0007669"/>
    <property type="project" value="InterPro"/>
</dbReference>
<feature type="domain" description="Peptidase C14 caspase" evidence="1">
    <location>
        <begin position="45"/>
        <end position="267"/>
    </location>
</feature>
<keyword evidence="3" id="KW-1185">Reference proteome</keyword>
<accession>A0A6A4HKS3</accession>
<dbReference type="InterPro" id="IPR011600">
    <property type="entry name" value="Pept_C14_caspase"/>
</dbReference>
<dbReference type="Proteomes" id="UP000799118">
    <property type="component" value="Unassembled WGS sequence"/>
</dbReference>
<protein>
    <recommendedName>
        <fullName evidence="1">Peptidase C14 caspase domain-containing protein</fullName>
    </recommendedName>
</protein>
<dbReference type="Pfam" id="PF00656">
    <property type="entry name" value="Peptidase_C14"/>
    <property type="match status" value="1"/>
</dbReference>
<dbReference type="AlphaFoldDB" id="A0A6A4HKS3"/>